<dbReference type="EMBL" id="METM01000002">
    <property type="protein sequence ID" value="OGB90976.1"/>
    <property type="molecule type" value="Genomic_DNA"/>
</dbReference>
<accession>A0A1F4Q556</accession>
<gene>
    <name evidence="1" type="ORF">A2625_06755</name>
</gene>
<proteinExistence type="predicted"/>
<dbReference type="AlphaFoldDB" id="A0A1F4Q556"/>
<evidence type="ECO:0000313" key="1">
    <source>
        <dbReference type="EMBL" id="OGB90976.1"/>
    </source>
</evidence>
<sequence>MPKIEYARVIASLSGQRDLAPKLGDIVKAYRSGRINFGSTSERVELACLIGYRALTQSPQPDVKLGKEFVRVALTLLFRVEEEGFQRRLQNYLAFQIVLLRDYSPKARRDFPPIIAKFAENKIIDFNFCIACFDLLAHDPEKSPENFQRQIDFTRRARELAETPHQQVRSAYALFQRLRRAVRYGLPADQSEARRAAEALVAFYPAARAQSSGVERENLEDFAVWATVVIDLHYFEMTDLLRRFVQENNHTDHPSIALLLRYLAELPTADRSTLTRLFDAEIERQKSGAVDVITQECCALVQKTLQRSLAAEARPWAEALPRIAVPEVLRLVSSPVAPIDRLRALTLKPLLLALNNFAGQLPDHAVASIRLATESGNLFLIRGEKAADPFNLFLSGPDHVYQATIRRRARHPEQWLLGRDGGWQPLGKVPLEELLPLAKLLILLLPKTGSEGITTLERELVKLEVSDKLDRNRILIKGLVEAIERDERYVAAHETVMSTLDQIFNIFARLSPRIPSAAARVDLQPDDPLAEYLLRITLIPPPAATTALEEFFGELVRAEISFLPGHEPWLVFFTLRDGQNGCLAVPSLDRLTLPNKVEPLTGLAADFLKEIVLATLIRIWAESENIQMTPSPAYLIDSDESGNPMPGIRRRLQLLQELYESQFRQLLDRRGILAFDFIRRQTIAGEEYFVPLPDQSAAAKVAALAGPARDALFISAEPRGHLVRLPVRKKRGSGLGIDSWRPTAVALKQKELMGDQRPLPQQYALYLLTHIDRNRTIVLPLIFKDSEEEILDGRLWAPYEERLRRGRYRDPAFLLHQVSPEKRAEYGKLLAESPEAKQEIEVFQAFFTYRRPHYLSVADLLEKGVPLKTEET</sequence>
<protein>
    <submittedName>
        <fullName evidence="1">Uncharacterized protein</fullName>
    </submittedName>
</protein>
<organism evidence="1 2">
    <name type="scientific">candidate division WOR-1 bacterium RIFCSPHIGHO2_01_FULL_53_15</name>
    <dbReference type="NCBI Taxonomy" id="1802564"/>
    <lineage>
        <taxon>Bacteria</taxon>
        <taxon>Bacillati</taxon>
        <taxon>Saganbacteria</taxon>
    </lineage>
</organism>
<comment type="caution">
    <text evidence="1">The sequence shown here is derived from an EMBL/GenBank/DDBJ whole genome shotgun (WGS) entry which is preliminary data.</text>
</comment>
<dbReference type="Proteomes" id="UP000178724">
    <property type="component" value="Unassembled WGS sequence"/>
</dbReference>
<evidence type="ECO:0000313" key="2">
    <source>
        <dbReference type="Proteomes" id="UP000178724"/>
    </source>
</evidence>
<reference evidence="1 2" key="1">
    <citation type="journal article" date="2016" name="Nat. Commun.">
        <title>Thousands of microbial genomes shed light on interconnected biogeochemical processes in an aquifer system.</title>
        <authorList>
            <person name="Anantharaman K."/>
            <person name="Brown C.T."/>
            <person name="Hug L.A."/>
            <person name="Sharon I."/>
            <person name="Castelle C.J."/>
            <person name="Probst A.J."/>
            <person name="Thomas B.C."/>
            <person name="Singh A."/>
            <person name="Wilkins M.J."/>
            <person name="Karaoz U."/>
            <person name="Brodie E.L."/>
            <person name="Williams K.H."/>
            <person name="Hubbard S.S."/>
            <person name="Banfield J.F."/>
        </authorList>
    </citation>
    <scope>NUCLEOTIDE SEQUENCE [LARGE SCALE GENOMIC DNA]</scope>
</reference>
<name>A0A1F4Q556_UNCSA</name>